<dbReference type="Proteomes" id="UP001217089">
    <property type="component" value="Unassembled WGS sequence"/>
</dbReference>
<gene>
    <name evidence="3" type="ORF">KUTeg_018867</name>
</gene>
<proteinExistence type="predicted"/>
<feature type="disulfide bond" evidence="1">
    <location>
        <begin position="88"/>
        <end position="122"/>
    </location>
</feature>
<feature type="domain" description="ShKT" evidence="2">
    <location>
        <begin position="88"/>
        <end position="122"/>
    </location>
</feature>
<evidence type="ECO:0000313" key="3">
    <source>
        <dbReference type="EMBL" id="KAJ8302471.1"/>
    </source>
</evidence>
<keyword evidence="1" id="KW-1015">Disulfide bond</keyword>
<sequence>MIKIKILQLSTLFFVKPGFDSHFLINLFCCLCPIYTDLPSFCRLVKAAPGECCERVKCDQGTGSQTGGSSGGVTIPTTATPKPSCSWCKDNIDNCNAYGKSACQKPYVSWANRNCANYCDFCSMYDFK</sequence>
<name>A0ABQ9EF43_TEGGR</name>
<dbReference type="EMBL" id="JARBDR010000917">
    <property type="protein sequence ID" value="KAJ8302471.1"/>
    <property type="molecule type" value="Genomic_DNA"/>
</dbReference>
<dbReference type="InterPro" id="IPR003582">
    <property type="entry name" value="ShKT_dom"/>
</dbReference>
<protein>
    <recommendedName>
        <fullName evidence="2">ShKT domain-containing protein</fullName>
    </recommendedName>
</protein>
<accession>A0ABQ9EF43</accession>
<comment type="caution">
    <text evidence="1">Lacks conserved residue(s) required for the propagation of feature annotation.</text>
</comment>
<organism evidence="3 4">
    <name type="scientific">Tegillarca granosa</name>
    <name type="common">Malaysian cockle</name>
    <name type="synonym">Anadara granosa</name>
    <dbReference type="NCBI Taxonomy" id="220873"/>
    <lineage>
        <taxon>Eukaryota</taxon>
        <taxon>Metazoa</taxon>
        <taxon>Spiralia</taxon>
        <taxon>Lophotrochozoa</taxon>
        <taxon>Mollusca</taxon>
        <taxon>Bivalvia</taxon>
        <taxon>Autobranchia</taxon>
        <taxon>Pteriomorphia</taxon>
        <taxon>Arcoida</taxon>
        <taxon>Arcoidea</taxon>
        <taxon>Arcidae</taxon>
        <taxon>Tegillarca</taxon>
    </lineage>
</organism>
<comment type="caution">
    <text evidence="3">The sequence shown here is derived from an EMBL/GenBank/DDBJ whole genome shotgun (WGS) entry which is preliminary data.</text>
</comment>
<evidence type="ECO:0000313" key="4">
    <source>
        <dbReference type="Proteomes" id="UP001217089"/>
    </source>
</evidence>
<keyword evidence="4" id="KW-1185">Reference proteome</keyword>
<reference evidence="3 4" key="1">
    <citation type="submission" date="2022-12" db="EMBL/GenBank/DDBJ databases">
        <title>Chromosome-level genome of Tegillarca granosa.</title>
        <authorList>
            <person name="Kim J."/>
        </authorList>
    </citation>
    <scope>NUCLEOTIDE SEQUENCE [LARGE SCALE GENOMIC DNA]</scope>
    <source>
        <strain evidence="3">Teg-2019</strain>
        <tissue evidence="3">Adductor muscle</tissue>
    </source>
</reference>
<evidence type="ECO:0000256" key="1">
    <source>
        <dbReference type="PROSITE-ProRule" id="PRU01005"/>
    </source>
</evidence>
<dbReference type="PROSITE" id="PS51670">
    <property type="entry name" value="SHKT"/>
    <property type="match status" value="1"/>
</dbReference>
<evidence type="ECO:0000259" key="2">
    <source>
        <dbReference type="PROSITE" id="PS51670"/>
    </source>
</evidence>